<feature type="compositionally biased region" description="Basic residues" evidence="1">
    <location>
        <begin position="26"/>
        <end position="40"/>
    </location>
</feature>
<dbReference type="AlphaFoldDB" id="A0A4Y9YEH3"/>
<dbReference type="Proteomes" id="UP000298327">
    <property type="component" value="Unassembled WGS sequence"/>
</dbReference>
<comment type="caution">
    <text evidence="2">The sequence shown here is derived from an EMBL/GenBank/DDBJ whole genome shotgun (WGS) entry which is preliminary data.</text>
</comment>
<name>A0A4Y9YEH3_9AGAM</name>
<organism evidence="2 3">
    <name type="scientific">Dentipellis fragilis</name>
    <dbReference type="NCBI Taxonomy" id="205917"/>
    <lineage>
        <taxon>Eukaryota</taxon>
        <taxon>Fungi</taxon>
        <taxon>Dikarya</taxon>
        <taxon>Basidiomycota</taxon>
        <taxon>Agaricomycotina</taxon>
        <taxon>Agaricomycetes</taxon>
        <taxon>Russulales</taxon>
        <taxon>Hericiaceae</taxon>
        <taxon>Dentipellis</taxon>
    </lineage>
</organism>
<dbReference type="InterPro" id="IPR016712">
    <property type="entry name" value="Rbsml_bS1m-like"/>
</dbReference>
<sequence>MPGAAGNFGTARAPGVPPARAESHIRKIHPTWQRWRRSPPPRRSQLCCGGPSSPHSTPIIAQVYTTYDGDAHRGNWGLKRPLPLRARDRYITVQSVDSREQQTEWKHAQGEARWIKRWDELGVQPKAQGLWDQQTGRGQSAFVMDSDFALATRDAVSSKSKAARLSADGTPMGEAELKAREDAERLREKEHETAAPNVAAMSEREFQRYLEDIRAQRPEFKKFLQEQYAQSLLSGGKQKLKVASRLSEEFALGSAPQIRKGFLKKYACKLYSSPESTIIGQQPHSSGGATYAKISPLTTYYTTKPQPGRVLAFKGAGAETKGASFAGMVSHINGWVSPTRGSDKISVRLASARLIAPPQTVAEHPAGLDFVRMTTKVSDQAQLDRLRTITVQPGTREYIQLRPTGQGRRSTIANMTQRSIPKGKQLLKPKTEQASRDQLIDNLKHLVNQSRSGI</sequence>
<dbReference type="EMBL" id="SEOQ01000535">
    <property type="protein sequence ID" value="TFY60944.1"/>
    <property type="molecule type" value="Genomic_DNA"/>
</dbReference>
<reference evidence="2 3" key="1">
    <citation type="submission" date="2019-02" db="EMBL/GenBank/DDBJ databases">
        <title>Genome sequencing of the rare red list fungi Dentipellis fragilis.</title>
        <authorList>
            <person name="Buettner E."/>
            <person name="Kellner H."/>
        </authorList>
    </citation>
    <scope>NUCLEOTIDE SEQUENCE [LARGE SCALE GENOMIC DNA]</scope>
    <source>
        <strain evidence="2 3">DSM 105465</strain>
    </source>
</reference>
<feature type="region of interest" description="Disordered" evidence="1">
    <location>
        <begin position="1"/>
        <end position="53"/>
    </location>
</feature>
<dbReference type="Pfam" id="PF11709">
    <property type="entry name" value="Mit_ribos_Mrp51"/>
    <property type="match status" value="1"/>
</dbReference>
<evidence type="ECO:0000256" key="1">
    <source>
        <dbReference type="SAM" id="MobiDB-lite"/>
    </source>
</evidence>
<dbReference type="PANTHER" id="PTHR28058">
    <property type="entry name" value="37S RIBOSOMAL PROTEIN MRP51, MITOCHONDRIAL"/>
    <property type="match status" value="1"/>
</dbReference>
<protein>
    <submittedName>
        <fullName evidence="2">Uncharacterized protein</fullName>
    </submittedName>
</protein>
<accession>A0A4Y9YEH3</accession>
<keyword evidence="3" id="KW-1185">Reference proteome</keyword>
<proteinExistence type="predicted"/>
<gene>
    <name evidence="2" type="ORF">EVG20_g7235</name>
</gene>
<dbReference type="OrthoDB" id="2735536at2759"/>
<evidence type="ECO:0000313" key="2">
    <source>
        <dbReference type="EMBL" id="TFY60944.1"/>
    </source>
</evidence>
<dbReference type="PANTHER" id="PTHR28058:SF1">
    <property type="entry name" value="SMALL RIBOSOMAL SUBUNIT PROTEIN BS1M"/>
    <property type="match status" value="1"/>
</dbReference>
<evidence type="ECO:0000313" key="3">
    <source>
        <dbReference type="Proteomes" id="UP000298327"/>
    </source>
</evidence>
<dbReference type="STRING" id="205917.A0A4Y9YEH3"/>